<dbReference type="VEuPathDB" id="TriTrypDB:LDHU3_23.1570"/>
<dbReference type="EMBL" id="CP029522">
    <property type="protein sequence ID" value="AYU79002.1"/>
    <property type="molecule type" value="Genomic_DNA"/>
</dbReference>
<accession>A0A3S7WXX7</accession>
<dbReference type="VEuPathDB" id="TriTrypDB:LdBPK_231180.1"/>
<gene>
    <name evidence="2" type="ORF">LdCL_230019100</name>
</gene>
<feature type="compositionally biased region" description="Low complexity" evidence="1">
    <location>
        <begin position="969"/>
        <end position="985"/>
    </location>
</feature>
<feature type="compositionally biased region" description="Polar residues" evidence="1">
    <location>
        <begin position="264"/>
        <end position="279"/>
    </location>
</feature>
<feature type="compositionally biased region" description="Polar residues" evidence="1">
    <location>
        <begin position="1047"/>
        <end position="1063"/>
    </location>
</feature>
<evidence type="ECO:0000313" key="3">
    <source>
        <dbReference type="Proteomes" id="UP000274082"/>
    </source>
</evidence>
<dbReference type="OrthoDB" id="273669at2759"/>
<keyword evidence="3" id="KW-1185">Reference proteome</keyword>
<feature type="compositionally biased region" description="Low complexity" evidence="1">
    <location>
        <begin position="1011"/>
        <end position="1038"/>
    </location>
</feature>
<feature type="region of interest" description="Disordered" evidence="1">
    <location>
        <begin position="917"/>
        <end position="1110"/>
    </location>
</feature>
<name>A0A3S7WXX7_LEIDO</name>
<feature type="compositionally biased region" description="Polar residues" evidence="1">
    <location>
        <begin position="102"/>
        <end position="114"/>
    </location>
</feature>
<feature type="region of interest" description="Disordered" evidence="1">
    <location>
        <begin position="228"/>
        <end position="280"/>
    </location>
</feature>
<dbReference type="Proteomes" id="UP000274082">
    <property type="component" value="Chromosome 23"/>
</dbReference>
<feature type="region of interest" description="Disordered" evidence="1">
    <location>
        <begin position="82"/>
        <end position="116"/>
    </location>
</feature>
<feature type="compositionally biased region" description="Low complexity" evidence="1">
    <location>
        <begin position="82"/>
        <end position="99"/>
    </location>
</feature>
<protein>
    <submittedName>
        <fullName evidence="2">Uncharacterized protein</fullName>
    </submittedName>
</protein>
<evidence type="ECO:0000313" key="2">
    <source>
        <dbReference type="EMBL" id="AYU79002.1"/>
    </source>
</evidence>
<feature type="compositionally biased region" description="Gly residues" evidence="1">
    <location>
        <begin position="925"/>
        <end position="937"/>
    </location>
</feature>
<organism evidence="2 3">
    <name type="scientific">Leishmania donovani</name>
    <dbReference type="NCBI Taxonomy" id="5661"/>
    <lineage>
        <taxon>Eukaryota</taxon>
        <taxon>Discoba</taxon>
        <taxon>Euglenozoa</taxon>
        <taxon>Kinetoplastea</taxon>
        <taxon>Metakinetoplastina</taxon>
        <taxon>Trypanosomatida</taxon>
        <taxon>Trypanosomatidae</taxon>
        <taxon>Leishmaniinae</taxon>
        <taxon>Leishmania</taxon>
    </lineage>
</organism>
<sequence>MSMVAPPSTFAEAGIPLHTKLLSAVEADGQVITPTPLLIRVLRRTALDFADVIVDGRCATGTRQVGSAAAVWVHNTNIRTKASQAAAGSSSKSPQQPAGDNRASSPGTRGTSSDKAVPLYRTEAALSECRSLLVLYTLHCLLSATQEASTDGGSSSSDSSAHVRADADGRVQQLPLAARNWAPEVSIIVAETEASAVELHRMCKSLGEACGLRLNAVLQVGDKPPASLVLSPATPTTEKGTANPEVSGAPAAASDASKDEESGVTSGVTSGTAKKTTSAGERPHLVSIIVTTAQGFLRWNLSALLSAGVDVAVAGSGTASAAAESASDAASTGAAAAAEPSPSPEMRRVHPHIASIVVEEMGGASVTSPIGVDKAVQQWREVHHTLYAAALRQNPRYVPAAHLHPHYMWVCRGPVSHLPATLRQCFSRRSRRYYQIQPSTYISPLAVALMPHPHEGLSSPAESLGIRLVLSQSQADKEAQLRRIVTDRSGLFHRVLLLTHNKEVAQLSALIASWGVSKEAPTASTVSASSSNSVVFSRRMDSLGAQQQCHAAYLQSCEAAERVLPAAAAASSLPYSSPVVVTLVAWDALTSLDIMDVDVIIQYYPPQKSLTDQEWAEFIQVLHTTVDGEREIELSLRQNRHIKEDSIQEKLQQLREGTTTGAAKSAEGSEQPQRPLPVLVTLMLAADFTLSAYFLHQYIYSGATGTLTRAATATSLTSTGPAPGRPGVQEPVEYPMPVLDISPKHPYFIPLVCGHTGDVEWPATAPGSPPKPRTATAGVDGAEESLLLTLTSGEAITVKKVLVAKLQKEQRRLEGFTSLSGTAAAANNVGFSGNSSVGVAPSPVQLLAQGNIAMTANAASGGSANLSSSGSGGAERNSFAKIVKNSGVATATYAANAAAGVASPAAATATTIGASGVRANSRGNAGAGTGAADGGSGNNSSQRQHQQRGGGSGKEPTSSAQNSGGGGSNSSNRCARSSAAQNSNTGGRGGSNGKDSAKANSNGSLSSTSVAGGAAFNTTNAAAAAAQAAAAASGGAIAPGSKKENETGNTTTRSPLASKSGASYPNVAYAGAKDAGSGSGGDGKGTSNKRRSRNTRGKKQQQQQPSPPSS</sequence>
<proteinExistence type="predicted"/>
<dbReference type="VEuPathDB" id="TriTrypDB:LdCL_230019100"/>
<feature type="compositionally biased region" description="Basic residues" evidence="1">
    <location>
        <begin position="1087"/>
        <end position="1099"/>
    </location>
</feature>
<evidence type="ECO:0000256" key="1">
    <source>
        <dbReference type="SAM" id="MobiDB-lite"/>
    </source>
</evidence>
<feature type="compositionally biased region" description="Polar residues" evidence="1">
    <location>
        <begin position="998"/>
        <end position="1010"/>
    </location>
</feature>
<reference evidence="2 3" key="1">
    <citation type="journal article" date="2018" name="Sci. Rep.">
        <title>A complete Leishmania donovani reference genome identifies novel genetic variations associated with virulence.</title>
        <authorList>
            <person name="Lypaczewski P."/>
            <person name="Hoshizaki J."/>
            <person name="Zhang W.-W."/>
            <person name="McCall L.-I."/>
            <person name="Torcivia-Rodriguez J."/>
            <person name="Simonyan V."/>
            <person name="Kaur A."/>
            <person name="Dewar K."/>
            <person name="Matlashewski G."/>
        </authorList>
    </citation>
    <scope>NUCLEOTIDE SEQUENCE [LARGE SCALE GENOMIC DNA]</scope>
    <source>
        <strain evidence="2 3">LdCL</strain>
    </source>
</reference>
<dbReference type="AlphaFoldDB" id="A0A3S7WXX7"/>